<dbReference type="InterPro" id="IPR003457">
    <property type="entry name" value="Transprt_MerT"/>
</dbReference>
<dbReference type="Pfam" id="PF02411">
    <property type="entry name" value="MerT"/>
    <property type="match status" value="1"/>
</dbReference>
<keyword evidence="8 15" id="KW-0812">Transmembrane</keyword>
<evidence type="ECO:0000256" key="11">
    <source>
        <dbReference type="ARBA" id="ARBA00022989"/>
    </source>
</evidence>
<accession>A0A1G7KEC8</accession>
<evidence type="ECO:0000256" key="13">
    <source>
        <dbReference type="ARBA" id="ARBA00030934"/>
    </source>
</evidence>
<keyword evidence="6" id="KW-1003">Cell membrane</keyword>
<feature type="transmembrane region" description="Helical" evidence="15">
    <location>
        <begin position="29"/>
        <end position="55"/>
    </location>
</feature>
<evidence type="ECO:0000256" key="12">
    <source>
        <dbReference type="ARBA" id="ARBA00023136"/>
    </source>
</evidence>
<proteinExistence type="inferred from homology"/>
<feature type="transmembrane region" description="Helical" evidence="15">
    <location>
        <begin position="62"/>
        <end position="81"/>
    </location>
</feature>
<dbReference type="AlphaFoldDB" id="A0A1G7KEC8"/>
<dbReference type="GO" id="GO:0005886">
    <property type="term" value="C:plasma membrane"/>
    <property type="evidence" value="ECO:0007669"/>
    <property type="project" value="UniProtKB-SubCell"/>
</dbReference>
<dbReference type="STRING" id="218672.SAMN04489759_1022"/>
<evidence type="ECO:0000256" key="8">
    <source>
        <dbReference type="ARBA" id="ARBA00022692"/>
    </source>
</evidence>
<comment type="subcellular location">
    <subcellularLocation>
        <location evidence="1">Cell inner membrane</location>
        <topology evidence="1">Multi-pass membrane protein</topology>
    </subcellularLocation>
</comment>
<keyword evidence="9" id="KW-0479">Metal-binding</keyword>
<dbReference type="GO" id="GO:0015097">
    <property type="term" value="F:mercury ion transmembrane transporter activity"/>
    <property type="evidence" value="ECO:0007669"/>
    <property type="project" value="InterPro"/>
</dbReference>
<evidence type="ECO:0000256" key="1">
    <source>
        <dbReference type="ARBA" id="ARBA00004429"/>
    </source>
</evidence>
<feature type="transmembrane region" description="Helical" evidence="15">
    <location>
        <begin position="109"/>
        <end position="131"/>
    </location>
</feature>
<evidence type="ECO:0000256" key="14">
    <source>
        <dbReference type="ARBA" id="ARBA00045720"/>
    </source>
</evidence>
<protein>
    <recommendedName>
        <fullName evidence="3">Mercuric transport protein MerT</fullName>
    </recommendedName>
    <alternativeName>
        <fullName evidence="13">Mercury ion transport protein</fullName>
    </alternativeName>
</protein>
<dbReference type="Proteomes" id="UP000199399">
    <property type="component" value="Unassembled WGS sequence"/>
</dbReference>
<keyword evidence="4" id="KW-0813">Transport</keyword>
<organism evidence="16 17">
    <name type="scientific">Sulfitobacter delicatus</name>
    <dbReference type="NCBI Taxonomy" id="218672"/>
    <lineage>
        <taxon>Bacteria</taxon>
        <taxon>Pseudomonadati</taxon>
        <taxon>Pseudomonadota</taxon>
        <taxon>Alphaproteobacteria</taxon>
        <taxon>Rhodobacterales</taxon>
        <taxon>Roseobacteraceae</taxon>
        <taxon>Sulfitobacter</taxon>
    </lineage>
</organism>
<evidence type="ECO:0000256" key="10">
    <source>
        <dbReference type="ARBA" id="ARBA00022914"/>
    </source>
</evidence>
<comment type="similarity">
    <text evidence="2">Belongs to the MerT family.</text>
</comment>
<keyword evidence="11 15" id="KW-1133">Transmembrane helix</keyword>
<keyword evidence="7" id="KW-0997">Cell inner membrane</keyword>
<keyword evidence="17" id="KW-1185">Reference proteome</keyword>
<evidence type="ECO:0000256" key="2">
    <source>
        <dbReference type="ARBA" id="ARBA00008224"/>
    </source>
</evidence>
<reference evidence="17" key="1">
    <citation type="submission" date="2016-10" db="EMBL/GenBank/DDBJ databases">
        <authorList>
            <person name="Varghese N."/>
            <person name="Submissions S."/>
        </authorList>
    </citation>
    <scope>NUCLEOTIDE SEQUENCE [LARGE SCALE GENOMIC DNA]</scope>
    <source>
        <strain evidence="17">DSM 16477</strain>
    </source>
</reference>
<comment type="function">
    <text evidence="14">Involved in mercury resistance. Probably transfers a mercuric ion from the periplasmic Hg(2+)-binding protein MerP to the cytoplasmic mercuric reductase MerA.</text>
</comment>
<evidence type="ECO:0000256" key="6">
    <source>
        <dbReference type="ARBA" id="ARBA00022475"/>
    </source>
</evidence>
<name>A0A1G7KEC8_9RHOB</name>
<evidence type="ECO:0000313" key="16">
    <source>
        <dbReference type="EMBL" id="SDF35563.1"/>
    </source>
</evidence>
<gene>
    <name evidence="16" type="ORF">SAMN04489759_1022</name>
</gene>
<keyword evidence="10" id="KW-0476">Mercury</keyword>
<evidence type="ECO:0000313" key="17">
    <source>
        <dbReference type="Proteomes" id="UP000199399"/>
    </source>
</evidence>
<evidence type="ECO:0000256" key="15">
    <source>
        <dbReference type="SAM" id="Phobius"/>
    </source>
</evidence>
<evidence type="ECO:0000256" key="4">
    <source>
        <dbReference type="ARBA" id="ARBA00022448"/>
    </source>
</evidence>
<evidence type="ECO:0000256" key="9">
    <source>
        <dbReference type="ARBA" id="ARBA00022723"/>
    </source>
</evidence>
<dbReference type="GO" id="GO:0046872">
    <property type="term" value="F:metal ion binding"/>
    <property type="evidence" value="ECO:0007669"/>
    <property type="project" value="UniProtKB-KW"/>
</dbReference>
<sequence>MSTAMTDHTPATPTEHEDRSGWLATGAGVFGALAMTSCCILPLVLVSFGVTGVFIGQLTALYAYKWVTFSLATLALAYGFWKAYRPVPTDACADGTCARPVDRGLMRGLLRGALIVVLLALAFPIVSPFLLTF</sequence>
<keyword evidence="5" id="KW-0475">Mercuric resistance</keyword>
<evidence type="ECO:0000256" key="5">
    <source>
        <dbReference type="ARBA" id="ARBA00022466"/>
    </source>
</evidence>
<evidence type="ECO:0000256" key="3">
    <source>
        <dbReference type="ARBA" id="ARBA00017053"/>
    </source>
</evidence>
<evidence type="ECO:0000256" key="7">
    <source>
        <dbReference type="ARBA" id="ARBA00022519"/>
    </source>
</evidence>
<keyword evidence="12 15" id="KW-0472">Membrane</keyword>
<dbReference type="EMBL" id="FNBP01000002">
    <property type="protein sequence ID" value="SDF35563.1"/>
    <property type="molecule type" value="Genomic_DNA"/>
</dbReference>